<gene>
    <name evidence="2" type="ORF">TRITD_6Av1G030900</name>
</gene>
<feature type="compositionally biased region" description="Basic and acidic residues" evidence="1">
    <location>
        <begin position="23"/>
        <end position="40"/>
    </location>
</feature>
<dbReference type="EMBL" id="LT934121">
    <property type="protein sequence ID" value="VAI43385.1"/>
    <property type="molecule type" value="Genomic_DNA"/>
</dbReference>
<dbReference type="PANTHER" id="PTHR31871:SF1">
    <property type="entry name" value="HISTIDINE-TRNA LIGASE"/>
    <property type="match status" value="1"/>
</dbReference>
<organism evidence="2 3">
    <name type="scientific">Triticum turgidum subsp. durum</name>
    <name type="common">Durum wheat</name>
    <name type="synonym">Triticum durum</name>
    <dbReference type="NCBI Taxonomy" id="4567"/>
    <lineage>
        <taxon>Eukaryota</taxon>
        <taxon>Viridiplantae</taxon>
        <taxon>Streptophyta</taxon>
        <taxon>Embryophyta</taxon>
        <taxon>Tracheophyta</taxon>
        <taxon>Spermatophyta</taxon>
        <taxon>Magnoliopsida</taxon>
        <taxon>Liliopsida</taxon>
        <taxon>Poales</taxon>
        <taxon>Poaceae</taxon>
        <taxon>BOP clade</taxon>
        <taxon>Pooideae</taxon>
        <taxon>Triticodae</taxon>
        <taxon>Triticeae</taxon>
        <taxon>Triticinae</taxon>
        <taxon>Triticum</taxon>
    </lineage>
</organism>
<evidence type="ECO:0000313" key="2">
    <source>
        <dbReference type="EMBL" id="VAI43385.1"/>
    </source>
</evidence>
<accession>A0A9R0XVQ0</accession>
<dbReference type="Proteomes" id="UP000324705">
    <property type="component" value="Chromosome 6A"/>
</dbReference>
<dbReference type="InterPro" id="IPR006476">
    <property type="entry name" value="CHP01589_pln"/>
</dbReference>
<dbReference type="PANTHER" id="PTHR31871">
    <property type="entry name" value="OS02G0137100 PROTEIN"/>
    <property type="match status" value="1"/>
</dbReference>
<reference evidence="2 3" key="1">
    <citation type="submission" date="2017-09" db="EMBL/GenBank/DDBJ databases">
        <authorList>
            <consortium name="International Durum Wheat Genome Sequencing Consortium (IDWGSC)"/>
            <person name="Milanesi L."/>
        </authorList>
    </citation>
    <scope>NUCLEOTIDE SEQUENCE [LARGE SCALE GENOMIC DNA]</scope>
    <source>
        <strain evidence="3">cv. Svevo</strain>
    </source>
</reference>
<dbReference type="AlphaFoldDB" id="A0A9R0XVQ0"/>
<feature type="region of interest" description="Disordered" evidence="1">
    <location>
        <begin position="15"/>
        <end position="53"/>
    </location>
</feature>
<keyword evidence="3" id="KW-1185">Reference proteome</keyword>
<dbReference type="Pfam" id="PF09713">
    <property type="entry name" value="A_thal_3526"/>
    <property type="match status" value="1"/>
</dbReference>
<protein>
    <submittedName>
        <fullName evidence="2">Uncharacterized protein</fullName>
    </submittedName>
</protein>
<name>A0A9R0XVQ0_TRITD</name>
<dbReference type="Gramene" id="TRITD6Av1G030900.1">
    <property type="protein sequence ID" value="TRITD6Av1G030900.1"/>
    <property type="gene ID" value="TRITD6Av1G030900"/>
</dbReference>
<sequence>MTFCVILHNTIAEDEGEGASQTHDFENSEVRGENRRREARAGGGMSGGEEGERRKVSREDIQLFYFFLLVRVFDSDYCWPLRMEGGGCVEAKVQNLIERCLQLYMNQKEVVETLSFQAKIEPSFTELVWQKLEEENPEFFKAYYVRLMLKNQINVFNKLLAHQCRLMNKDPSGALSITPTAPNGSDLSTLNQNTCFLQDTTSTAIPDSFLHNGNSSGVINGAPATDQFIYGGKVVHGLPSGMDASVSLLSAHNSTGGQFNGDNGTTIKAESSFSSNPEFAFCNENTYLEPCQSIGDASGGSFSSSELNGQPLGDTILDMDTSSYGFLSQIPRNFSFSDLTEDFSHSTEILENYGRSPFIPSETNNFSESTAGGHTEIGNIRLDSISEGVSYEDFGSD</sequence>
<evidence type="ECO:0000256" key="1">
    <source>
        <dbReference type="SAM" id="MobiDB-lite"/>
    </source>
</evidence>
<evidence type="ECO:0000313" key="3">
    <source>
        <dbReference type="Proteomes" id="UP000324705"/>
    </source>
</evidence>
<dbReference type="NCBIfam" id="TIGR01589">
    <property type="entry name" value="A_thal_3526"/>
    <property type="match status" value="1"/>
</dbReference>
<dbReference type="OMA" id="HHQVGSC"/>
<proteinExistence type="predicted"/>